<keyword evidence="1" id="KW-1185">Reference proteome</keyword>
<sequence length="66" mass="7523">MNSRVRNTLLQQRNNDKSMSFAICVAPKLSAPWEDRTPDLGISPTYKYHALTNCANGAQLPFRHEF</sequence>
<accession>A0A1I7X5Y7</accession>
<organism evidence="1 2">
    <name type="scientific">Heterorhabditis bacteriophora</name>
    <name type="common">Entomopathogenic nematode worm</name>
    <dbReference type="NCBI Taxonomy" id="37862"/>
    <lineage>
        <taxon>Eukaryota</taxon>
        <taxon>Metazoa</taxon>
        <taxon>Ecdysozoa</taxon>
        <taxon>Nematoda</taxon>
        <taxon>Chromadorea</taxon>
        <taxon>Rhabditida</taxon>
        <taxon>Rhabditina</taxon>
        <taxon>Rhabditomorpha</taxon>
        <taxon>Strongyloidea</taxon>
        <taxon>Heterorhabditidae</taxon>
        <taxon>Heterorhabditis</taxon>
    </lineage>
</organism>
<dbReference type="Proteomes" id="UP000095283">
    <property type="component" value="Unplaced"/>
</dbReference>
<protein>
    <submittedName>
        <fullName evidence="2">Uncharacterized protein</fullName>
    </submittedName>
</protein>
<name>A0A1I7X5Y7_HETBA</name>
<proteinExistence type="predicted"/>
<dbReference type="AlphaFoldDB" id="A0A1I7X5Y7"/>
<reference evidence="2" key="1">
    <citation type="submission" date="2016-11" db="UniProtKB">
        <authorList>
            <consortium name="WormBaseParasite"/>
        </authorList>
    </citation>
    <scope>IDENTIFICATION</scope>
</reference>
<dbReference type="WBParaSite" id="Hba_12845">
    <property type="protein sequence ID" value="Hba_12845"/>
    <property type="gene ID" value="Hba_12845"/>
</dbReference>
<evidence type="ECO:0000313" key="1">
    <source>
        <dbReference type="Proteomes" id="UP000095283"/>
    </source>
</evidence>
<evidence type="ECO:0000313" key="2">
    <source>
        <dbReference type="WBParaSite" id="Hba_12845"/>
    </source>
</evidence>